<dbReference type="InterPro" id="IPR047500">
    <property type="entry name" value="DD_ENO4"/>
</dbReference>
<dbReference type="EC" id="4.2.1.11" evidence="3"/>
<feature type="region of interest" description="Disordered" evidence="9">
    <location>
        <begin position="540"/>
        <end position="563"/>
    </location>
</feature>
<sequence>MESQEELKDQAIAYYNNNKVPMRMQEVLNAMFHVQPEDVNGYVSKYFEDLSMAPTISKAVAIRSLDNKGCCSILTKLYCKVRNNEKLVGESRVCIDSELVDSCKDEDKDTEDGRTAEVDDAINLINNEIQNILISKTPSHQHALDEEVYSFVETRRIALLEKNEDRQAEEATPQPAIDDNKKGSKKSGKGSGKKKNTQIAIVPDKVKEVLYPGSSSVTALSQAFCTASAVLAGTSVFDHLIQSSGGDDYSICLPLPVITILQSGKAALGKSNCVKEFMVVPSPSMKFSEAIPAVIKLHGALMRLLCAKGGVTAKNVNDFGALCPALDKPEQGLDMIIEALSQQGLEMGKDFFFILNSSAHDYFDYEKGKYEVITGALKASEDMADFWTDLCNRYPSIIGIIDPVRPEEAASWNKVCSEISDRCLIITEKGYDRPGLLKNQTLDFHQFATSGLVMRLTGCNTVTHITECAKKMIDCGNTVMLAGGENESNSTLLVDVAIASKARFIKLGAPARGERIAKFNRLLELEEELGERRTQWGTLEFPVIPPKLPTPSPTDENETSTES</sequence>
<dbReference type="Proteomes" id="UP000593567">
    <property type="component" value="Unassembled WGS sequence"/>
</dbReference>
<evidence type="ECO:0000259" key="10">
    <source>
        <dbReference type="SMART" id="SM01192"/>
    </source>
</evidence>
<dbReference type="AlphaFoldDB" id="A0A7J7J754"/>
<dbReference type="Gene3D" id="3.20.20.120">
    <property type="entry name" value="Enolase-like C-terminal domain"/>
    <property type="match status" value="1"/>
</dbReference>
<evidence type="ECO:0000256" key="8">
    <source>
        <dbReference type="ARBA" id="ARBA00048333"/>
    </source>
</evidence>
<evidence type="ECO:0000256" key="5">
    <source>
        <dbReference type="ARBA" id="ARBA00023239"/>
    </source>
</evidence>
<evidence type="ECO:0000256" key="3">
    <source>
        <dbReference type="ARBA" id="ARBA00012058"/>
    </source>
</evidence>
<dbReference type="EMBL" id="VXIV02002910">
    <property type="protein sequence ID" value="KAF6022050.1"/>
    <property type="molecule type" value="Genomic_DNA"/>
</dbReference>
<dbReference type="OrthoDB" id="10009078at2759"/>
<dbReference type="InterPro" id="IPR029017">
    <property type="entry name" value="Enolase-like_N"/>
</dbReference>
<dbReference type="GO" id="GO:0004634">
    <property type="term" value="F:phosphopyruvate hydratase activity"/>
    <property type="evidence" value="ECO:0007669"/>
    <property type="project" value="UniProtKB-EC"/>
</dbReference>
<organism evidence="11 12">
    <name type="scientific">Bugula neritina</name>
    <name type="common">Brown bryozoan</name>
    <name type="synonym">Sertularia neritina</name>
    <dbReference type="NCBI Taxonomy" id="10212"/>
    <lineage>
        <taxon>Eukaryota</taxon>
        <taxon>Metazoa</taxon>
        <taxon>Spiralia</taxon>
        <taxon>Lophotrochozoa</taxon>
        <taxon>Bryozoa</taxon>
        <taxon>Gymnolaemata</taxon>
        <taxon>Cheilostomatida</taxon>
        <taxon>Flustrina</taxon>
        <taxon>Buguloidea</taxon>
        <taxon>Bugulidae</taxon>
        <taxon>Bugula</taxon>
    </lineage>
</organism>
<dbReference type="GO" id="GO:0000287">
    <property type="term" value="F:magnesium ion binding"/>
    <property type="evidence" value="ECO:0007669"/>
    <property type="project" value="InterPro"/>
</dbReference>
<dbReference type="CDD" id="cd22974">
    <property type="entry name" value="DD_ENO4"/>
    <property type="match status" value="1"/>
</dbReference>
<proteinExistence type="inferred from homology"/>
<evidence type="ECO:0000256" key="4">
    <source>
        <dbReference type="ARBA" id="ARBA00023152"/>
    </source>
</evidence>
<evidence type="ECO:0000313" key="11">
    <source>
        <dbReference type="EMBL" id="KAF6022050.1"/>
    </source>
</evidence>
<keyword evidence="4" id="KW-0324">Glycolysis</keyword>
<name>A0A7J7J754_BUGNE</name>
<evidence type="ECO:0000256" key="6">
    <source>
        <dbReference type="ARBA" id="ARBA00031125"/>
    </source>
</evidence>
<accession>A0A7J7J754</accession>
<comment type="catalytic activity">
    <reaction evidence="8">
        <text>(2R)-2-phosphoglycerate = phosphoenolpyruvate + H2O</text>
        <dbReference type="Rhea" id="RHEA:10164"/>
        <dbReference type="ChEBI" id="CHEBI:15377"/>
        <dbReference type="ChEBI" id="CHEBI:58289"/>
        <dbReference type="ChEBI" id="CHEBI:58702"/>
        <dbReference type="EC" id="4.2.1.11"/>
    </reaction>
</comment>
<dbReference type="InterPro" id="IPR036849">
    <property type="entry name" value="Enolase-like_C_sf"/>
</dbReference>
<evidence type="ECO:0000256" key="9">
    <source>
        <dbReference type="SAM" id="MobiDB-lite"/>
    </source>
</evidence>
<keyword evidence="5" id="KW-0456">Lyase</keyword>
<comment type="pathway">
    <text evidence="1">Carbohydrate degradation; glycolysis; pyruvate from D-glyceraldehyde 3-phosphate: step 4/5.</text>
</comment>
<dbReference type="UniPathway" id="UPA00109">
    <property type="reaction ID" value="UER00187"/>
</dbReference>
<dbReference type="GO" id="GO:0006096">
    <property type="term" value="P:glycolytic process"/>
    <property type="evidence" value="ECO:0007669"/>
    <property type="project" value="UniProtKB-UniPathway"/>
</dbReference>
<evidence type="ECO:0000256" key="2">
    <source>
        <dbReference type="ARBA" id="ARBA00009604"/>
    </source>
</evidence>
<feature type="region of interest" description="Disordered" evidence="9">
    <location>
        <begin position="163"/>
        <end position="197"/>
    </location>
</feature>
<reference evidence="11" key="1">
    <citation type="submission" date="2020-06" db="EMBL/GenBank/DDBJ databases">
        <title>Draft genome of Bugula neritina, a colonial animal packing powerful symbionts and potential medicines.</title>
        <authorList>
            <person name="Rayko M."/>
        </authorList>
    </citation>
    <scope>NUCLEOTIDE SEQUENCE [LARGE SCALE GENOMIC DNA]</scope>
    <source>
        <strain evidence="11">Kwan_BN1</strain>
    </source>
</reference>
<gene>
    <name evidence="11" type="ORF">EB796_019641</name>
</gene>
<feature type="compositionally biased region" description="Pro residues" evidence="9">
    <location>
        <begin position="543"/>
        <end position="552"/>
    </location>
</feature>
<evidence type="ECO:0000256" key="1">
    <source>
        <dbReference type="ARBA" id="ARBA00005031"/>
    </source>
</evidence>
<keyword evidence="12" id="KW-1185">Reference proteome</keyword>
<dbReference type="GO" id="GO:0000015">
    <property type="term" value="C:phosphopyruvate hydratase complex"/>
    <property type="evidence" value="ECO:0007669"/>
    <property type="project" value="InterPro"/>
</dbReference>
<dbReference type="InterPro" id="IPR020810">
    <property type="entry name" value="Enolase_C"/>
</dbReference>
<dbReference type="SUPFAM" id="SSF51604">
    <property type="entry name" value="Enolase C-terminal domain-like"/>
    <property type="match status" value="1"/>
</dbReference>
<dbReference type="SUPFAM" id="SSF54826">
    <property type="entry name" value="Enolase N-terminal domain-like"/>
    <property type="match status" value="1"/>
</dbReference>
<protein>
    <recommendedName>
        <fullName evidence="7">Enolase 4</fullName>
        <ecNumber evidence="3">4.2.1.11</ecNumber>
    </recommendedName>
    <alternativeName>
        <fullName evidence="6">2-phospho-D-glycerate hydro-lyase</fullName>
    </alternativeName>
</protein>
<feature type="domain" description="Enolase C-terminal TIM barrel" evidence="10">
    <location>
        <begin position="250"/>
        <end position="543"/>
    </location>
</feature>
<dbReference type="InterPro" id="IPR000941">
    <property type="entry name" value="Enolase"/>
</dbReference>
<dbReference type="SMART" id="SM01192">
    <property type="entry name" value="Enolase_C"/>
    <property type="match status" value="1"/>
</dbReference>
<dbReference type="Pfam" id="PF00113">
    <property type="entry name" value="Enolase_C"/>
    <property type="match status" value="1"/>
</dbReference>
<evidence type="ECO:0000256" key="7">
    <source>
        <dbReference type="ARBA" id="ARBA00034855"/>
    </source>
</evidence>
<comment type="similarity">
    <text evidence="2">Belongs to the enolase family.</text>
</comment>
<dbReference type="PANTHER" id="PTHR11902:SF30">
    <property type="entry name" value="ENOLASE 4"/>
    <property type="match status" value="1"/>
</dbReference>
<comment type="caution">
    <text evidence="11">The sequence shown here is derived from an EMBL/GenBank/DDBJ whole genome shotgun (WGS) entry which is preliminary data.</text>
</comment>
<evidence type="ECO:0000313" key="12">
    <source>
        <dbReference type="Proteomes" id="UP000593567"/>
    </source>
</evidence>
<feature type="compositionally biased region" description="Basic residues" evidence="9">
    <location>
        <begin position="183"/>
        <end position="196"/>
    </location>
</feature>
<dbReference type="PANTHER" id="PTHR11902">
    <property type="entry name" value="ENOLASE"/>
    <property type="match status" value="1"/>
</dbReference>